<dbReference type="EMBL" id="JH795879">
    <property type="protein sequence ID" value="EJT96888.1"/>
    <property type="molecule type" value="Genomic_DNA"/>
</dbReference>
<dbReference type="GO" id="GO:0004867">
    <property type="term" value="F:serine-type endopeptidase inhibitor activity"/>
    <property type="evidence" value="ECO:0007669"/>
    <property type="project" value="InterPro"/>
</dbReference>
<dbReference type="InterPro" id="IPR036819">
    <property type="entry name" value="Subtilisin_inhibitor-like_sf"/>
</dbReference>
<dbReference type="GeneID" id="63689556"/>
<organism evidence="1 2">
    <name type="scientific">Dacryopinax primogenitus (strain DJM 731)</name>
    <name type="common">Brown rot fungus</name>
    <dbReference type="NCBI Taxonomy" id="1858805"/>
    <lineage>
        <taxon>Eukaryota</taxon>
        <taxon>Fungi</taxon>
        <taxon>Dikarya</taxon>
        <taxon>Basidiomycota</taxon>
        <taxon>Agaricomycotina</taxon>
        <taxon>Dacrymycetes</taxon>
        <taxon>Dacrymycetales</taxon>
        <taxon>Dacrymycetaceae</taxon>
        <taxon>Dacryopinax</taxon>
    </lineage>
</organism>
<keyword evidence="2" id="KW-1185">Reference proteome</keyword>
<evidence type="ECO:0000313" key="2">
    <source>
        <dbReference type="Proteomes" id="UP000030653"/>
    </source>
</evidence>
<evidence type="ECO:0000313" key="1">
    <source>
        <dbReference type="EMBL" id="EJT96888.1"/>
    </source>
</evidence>
<reference evidence="1 2" key="1">
    <citation type="journal article" date="2012" name="Science">
        <title>The Paleozoic origin of enzymatic lignin decomposition reconstructed from 31 fungal genomes.</title>
        <authorList>
            <person name="Floudas D."/>
            <person name="Binder M."/>
            <person name="Riley R."/>
            <person name="Barry K."/>
            <person name="Blanchette R.A."/>
            <person name="Henrissat B."/>
            <person name="Martinez A.T."/>
            <person name="Otillar R."/>
            <person name="Spatafora J.W."/>
            <person name="Yadav J.S."/>
            <person name="Aerts A."/>
            <person name="Benoit I."/>
            <person name="Boyd A."/>
            <person name="Carlson A."/>
            <person name="Copeland A."/>
            <person name="Coutinho P.M."/>
            <person name="de Vries R.P."/>
            <person name="Ferreira P."/>
            <person name="Findley K."/>
            <person name="Foster B."/>
            <person name="Gaskell J."/>
            <person name="Glotzer D."/>
            <person name="Gorecki P."/>
            <person name="Heitman J."/>
            <person name="Hesse C."/>
            <person name="Hori C."/>
            <person name="Igarashi K."/>
            <person name="Jurgens J.A."/>
            <person name="Kallen N."/>
            <person name="Kersten P."/>
            <person name="Kohler A."/>
            <person name="Kuees U."/>
            <person name="Kumar T.K.A."/>
            <person name="Kuo A."/>
            <person name="LaButti K."/>
            <person name="Larrondo L.F."/>
            <person name="Lindquist E."/>
            <person name="Ling A."/>
            <person name="Lombard V."/>
            <person name="Lucas S."/>
            <person name="Lundell T."/>
            <person name="Martin R."/>
            <person name="McLaughlin D.J."/>
            <person name="Morgenstern I."/>
            <person name="Morin E."/>
            <person name="Murat C."/>
            <person name="Nagy L.G."/>
            <person name="Nolan M."/>
            <person name="Ohm R.A."/>
            <person name="Patyshakuliyeva A."/>
            <person name="Rokas A."/>
            <person name="Ruiz-Duenas F.J."/>
            <person name="Sabat G."/>
            <person name="Salamov A."/>
            <person name="Samejima M."/>
            <person name="Schmutz J."/>
            <person name="Slot J.C."/>
            <person name="St John F."/>
            <person name="Stenlid J."/>
            <person name="Sun H."/>
            <person name="Sun S."/>
            <person name="Syed K."/>
            <person name="Tsang A."/>
            <person name="Wiebenga A."/>
            <person name="Young D."/>
            <person name="Pisabarro A."/>
            <person name="Eastwood D.C."/>
            <person name="Martin F."/>
            <person name="Cullen D."/>
            <person name="Grigoriev I.V."/>
            <person name="Hibbett D.S."/>
        </authorList>
    </citation>
    <scope>NUCLEOTIDE SEQUENCE [LARGE SCALE GENOMIC DNA]</scope>
    <source>
        <strain evidence="1 2">DJM-731 SS1</strain>
    </source>
</reference>
<dbReference type="OrthoDB" id="3251205at2759"/>
<dbReference type="HOGENOM" id="CLU_091791_2_0_1"/>
<dbReference type="SUPFAM" id="SSF55399">
    <property type="entry name" value="Subtilisin inhibitor"/>
    <property type="match status" value="1"/>
</dbReference>
<proteinExistence type="predicted"/>
<dbReference type="AlphaFoldDB" id="M5FP87"/>
<gene>
    <name evidence="1" type="ORF">DACRYDRAFT_40942</name>
</gene>
<feature type="non-terminal residue" evidence="1">
    <location>
        <position position="86"/>
    </location>
</feature>
<dbReference type="InterPro" id="IPR040521">
    <property type="entry name" value="KDZ"/>
</dbReference>
<feature type="non-terminal residue" evidence="1">
    <location>
        <position position="1"/>
    </location>
</feature>
<dbReference type="Pfam" id="PF18758">
    <property type="entry name" value="KDZ"/>
    <property type="match status" value="1"/>
</dbReference>
<name>M5FP87_DACPD</name>
<accession>M5FP87</accession>
<dbReference type="Proteomes" id="UP000030653">
    <property type="component" value="Unassembled WGS sequence"/>
</dbReference>
<protein>
    <submittedName>
        <fullName evidence="1">Uncharacterized protein</fullName>
    </submittedName>
</protein>
<sequence length="86" mass="9681">LGFGYDIGHTHSITVLQSTIGDKAAQSRLCFFVGVFHGYAHNCCCQIQYHPQVLTIAGLEDFETCEWVFGQENCCTHLFWHGSAFH</sequence>
<dbReference type="RefSeq" id="XP_040623786.1">
    <property type="nucleotide sequence ID" value="XM_040774494.1"/>
</dbReference>